<dbReference type="PANTHER" id="PTHR28629">
    <property type="entry name" value="TRIOKINASE/FMN CYCLASE"/>
    <property type="match status" value="1"/>
</dbReference>
<feature type="compositionally biased region" description="Acidic residues" evidence="1">
    <location>
        <begin position="312"/>
        <end position="323"/>
    </location>
</feature>
<accession>A0A0D2C7G1</accession>
<reference evidence="3 4" key="1">
    <citation type="submission" date="2015-01" db="EMBL/GenBank/DDBJ databases">
        <title>The Genome Sequence of Exophiala xenobiotica CBS118157.</title>
        <authorList>
            <consortium name="The Broad Institute Genomics Platform"/>
            <person name="Cuomo C."/>
            <person name="de Hoog S."/>
            <person name="Gorbushina A."/>
            <person name="Stielow B."/>
            <person name="Teixiera M."/>
            <person name="Abouelleil A."/>
            <person name="Chapman S.B."/>
            <person name="Priest M."/>
            <person name="Young S.K."/>
            <person name="Wortman J."/>
            <person name="Nusbaum C."/>
            <person name="Birren B."/>
        </authorList>
    </citation>
    <scope>NUCLEOTIDE SEQUENCE [LARGE SCALE GENOMIC DNA]</scope>
    <source>
        <strain evidence="3 4">CBS 118157</strain>
    </source>
</reference>
<dbReference type="Proteomes" id="UP000054342">
    <property type="component" value="Unassembled WGS sequence"/>
</dbReference>
<feature type="region of interest" description="Disordered" evidence="1">
    <location>
        <begin position="300"/>
        <end position="407"/>
    </location>
</feature>
<dbReference type="OrthoDB" id="4152926at2759"/>
<feature type="region of interest" description="Disordered" evidence="1">
    <location>
        <begin position="238"/>
        <end position="282"/>
    </location>
</feature>
<dbReference type="STRING" id="348802.A0A0D2C7G1"/>
<dbReference type="PROSITE" id="PS51481">
    <property type="entry name" value="DHAK"/>
    <property type="match status" value="1"/>
</dbReference>
<feature type="compositionally biased region" description="Basic and acidic residues" evidence="1">
    <location>
        <begin position="370"/>
        <end position="382"/>
    </location>
</feature>
<gene>
    <name evidence="3" type="ORF">PV05_01054</name>
</gene>
<dbReference type="GO" id="GO:0019563">
    <property type="term" value="P:glycerol catabolic process"/>
    <property type="evidence" value="ECO:0007669"/>
    <property type="project" value="TreeGrafter"/>
</dbReference>
<dbReference type="GO" id="GO:0004371">
    <property type="term" value="F:glycerone kinase activity"/>
    <property type="evidence" value="ECO:0007669"/>
    <property type="project" value="InterPro"/>
</dbReference>
<evidence type="ECO:0000259" key="2">
    <source>
        <dbReference type="PROSITE" id="PS51481"/>
    </source>
</evidence>
<feature type="region of interest" description="Disordered" evidence="1">
    <location>
        <begin position="82"/>
        <end position="108"/>
    </location>
</feature>
<dbReference type="Gene3D" id="3.30.1180.20">
    <property type="entry name" value="Dihydroxyacetone kinase, domain 2"/>
    <property type="match status" value="1"/>
</dbReference>
<dbReference type="InterPro" id="IPR004006">
    <property type="entry name" value="DhaK_dom"/>
</dbReference>
<feature type="compositionally biased region" description="Basic and acidic residues" evidence="1">
    <location>
        <begin position="330"/>
        <end position="349"/>
    </location>
</feature>
<proteinExistence type="predicted"/>
<dbReference type="SUPFAM" id="SSF82549">
    <property type="entry name" value="DAK1/DegV-like"/>
    <property type="match status" value="1"/>
</dbReference>
<evidence type="ECO:0000256" key="1">
    <source>
        <dbReference type="SAM" id="MobiDB-lite"/>
    </source>
</evidence>
<dbReference type="RefSeq" id="XP_013321455.1">
    <property type="nucleotide sequence ID" value="XM_013466001.1"/>
</dbReference>
<feature type="compositionally biased region" description="Basic and acidic residues" evidence="1">
    <location>
        <begin position="300"/>
        <end position="311"/>
    </location>
</feature>
<organism evidence="3 4">
    <name type="scientific">Exophiala xenobiotica</name>
    <dbReference type="NCBI Taxonomy" id="348802"/>
    <lineage>
        <taxon>Eukaryota</taxon>
        <taxon>Fungi</taxon>
        <taxon>Dikarya</taxon>
        <taxon>Ascomycota</taxon>
        <taxon>Pezizomycotina</taxon>
        <taxon>Eurotiomycetes</taxon>
        <taxon>Chaetothyriomycetidae</taxon>
        <taxon>Chaetothyriales</taxon>
        <taxon>Herpotrichiellaceae</taxon>
        <taxon>Exophiala</taxon>
    </lineage>
</organism>
<dbReference type="InterPro" id="IPR050861">
    <property type="entry name" value="Dihydroxyacetone_Kinase"/>
</dbReference>
<feature type="compositionally biased region" description="Polar residues" evidence="1">
    <location>
        <begin position="265"/>
        <end position="276"/>
    </location>
</feature>
<dbReference type="EMBL" id="KN847317">
    <property type="protein sequence ID" value="KIW60871.1"/>
    <property type="molecule type" value="Genomic_DNA"/>
</dbReference>
<dbReference type="AlphaFoldDB" id="A0A0D2C7G1"/>
<dbReference type="PANTHER" id="PTHR28629:SF14">
    <property type="entry name" value="DIHYDROXYACETONE KINASE 1"/>
    <property type="match status" value="1"/>
</dbReference>
<feature type="domain" description="DhaK" evidence="2">
    <location>
        <begin position="1"/>
        <end position="217"/>
    </location>
</feature>
<feature type="compositionally biased region" description="Basic and acidic residues" evidence="1">
    <location>
        <begin position="88"/>
        <end position="108"/>
    </location>
</feature>
<sequence length="407" mass="44290">MDNSIFKLPAAYGVEVEDIVGFDLADRAQLEDGNNKLSSKGGAGALLVAKICDALANAGYSDEDIRKVGGLVSRNLMTCETSQIQDSEGGRSHGAEGGADRNDTETENTQKEVELMLRGLLDENISRSRSVRMNSNEPVVLINFSAQIGQKLLRHTTDETVKQLQEGWNIWPVRVYAGPFLPTSDGFSVTLLNVVNTDIGGPSMVQLLDEASNAPEWCQYMRKEAWRGRDFLYREERDGVPAADESPDDGSEQSIASDENDSVESEPSATILQGPSKQRDAVENDGAIAKSAATMDLVSRDVSSEAHKDPSVDEPETEAEAEAEGIPLTRELELPERHVEHPTWDRQDDSTSLMDLIRSQASTLAPFGQEKSDPTAKEFPKEEADDAGEELNPAEKSSSDGGDYVVV</sequence>
<keyword evidence="4" id="KW-1185">Reference proteome</keyword>
<name>A0A0D2C7G1_9EURO</name>
<evidence type="ECO:0000313" key="4">
    <source>
        <dbReference type="Proteomes" id="UP000054342"/>
    </source>
</evidence>
<dbReference type="HOGENOM" id="CLU_676201_0_0_1"/>
<dbReference type="GeneID" id="25322962"/>
<dbReference type="GO" id="GO:0005829">
    <property type="term" value="C:cytosol"/>
    <property type="evidence" value="ECO:0007669"/>
    <property type="project" value="TreeGrafter"/>
</dbReference>
<protein>
    <recommendedName>
        <fullName evidence="2">DhaK domain-containing protein</fullName>
    </recommendedName>
</protein>
<evidence type="ECO:0000313" key="3">
    <source>
        <dbReference type="EMBL" id="KIW60871.1"/>
    </source>
</evidence>